<organism evidence="1 2">
    <name type="scientific">Waterburya agarophytonicola KI4</name>
    <dbReference type="NCBI Taxonomy" id="2874699"/>
    <lineage>
        <taxon>Bacteria</taxon>
        <taxon>Bacillati</taxon>
        <taxon>Cyanobacteriota</taxon>
        <taxon>Cyanophyceae</taxon>
        <taxon>Pleurocapsales</taxon>
        <taxon>Hyellaceae</taxon>
        <taxon>Waterburya</taxon>
        <taxon>Waterburya agarophytonicola</taxon>
    </lineage>
</organism>
<proteinExistence type="predicted"/>
<dbReference type="SUPFAM" id="SSF54913">
    <property type="entry name" value="GlnB-like"/>
    <property type="match status" value="1"/>
</dbReference>
<dbReference type="RefSeq" id="WP_229642176.1">
    <property type="nucleotide sequence ID" value="NZ_JADWDC010000066.1"/>
</dbReference>
<evidence type="ECO:0000313" key="2">
    <source>
        <dbReference type="Proteomes" id="UP000729733"/>
    </source>
</evidence>
<dbReference type="InterPro" id="IPR015867">
    <property type="entry name" value="N-reg_PII/ATP_PRibTrfase_C"/>
</dbReference>
<protein>
    <submittedName>
        <fullName evidence="1">Uncharacterized protein</fullName>
    </submittedName>
</protein>
<dbReference type="Proteomes" id="UP000729733">
    <property type="component" value="Unassembled WGS sequence"/>
</dbReference>
<keyword evidence="2" id="KW-1185">Reference proteome</keyword>
<accession>A0A964BUU3</accession>
<sequence>MSTSLNQGVLVTIVCEAVLQDRLIKQLITLGVSGYTIVPVLGVGSHGRRMGDVMAAYNTNIEVKTIVTPEVSDKLLEELKQFPETYALIAFRKNVEGLFN</sequence>
<dbReference type="GO" id="GO:0030234">
    <property type="term" value="F:enzyme regulator activity"/>
    <property type="evidence" value="ECO:0007669"/>
    <property type="project" value="InterPro"/>
</dbReference>
<dbReference type="AlphaFoldDB" id="A0A964BUU3"/>
<comment type="caution">
    <text evidence="1">The sequence shown here is derived from an EMBL/GenBank/DDBJ whole genome shotgun (WGS) entry which is preliminary data.</text>
</comment>
<gene>
    <name evidence="1" type="ORF">I4641_19090</name>
</gene>
<dbReference type="InterPro" id="IPR002187">
    <property type="entry name" value="N-reg_PII"/>
</dbReference>
<dbReference type="Pfam" id="PF00543">
    <property type="entry name" value="P-II"/>
    <property type="match status" value="1"/>
</dbReference>
<evidence type="ECO:0000313" key="1">
    <source>
        <dbReference type="EMBL" id="MCC0179077.1"/>
    </source>
</evidence>
<dbReference type="GO" id="GO:0006808">
    <property type="term" value="P:regulation of nitrogen utilization"/>
    <property type="evidence" value="ECO:0007669"/>
    <property type="project" value="InterPro"/>
</dbReference>
<dbReference type="InterPro" id="IPR011322">
    <property type="entry name" value="N-reg_PII-like_a/b"/>
</dbReference>
<dbReference type="Gene3D" id="3.30.70.120">
    <property type="match status" value="1"/>
</dbReference>
<name>A0A964BUU3_9CYAN</name>
<dbReference type="EMBL" id="JADWDC010000066">
    <property type="protein sequence ID" value="MCC0179077.1"/>
    <property type="molecule type" value="Genomic_DNA"/>
</dbReference>
<reference evidence="1" key="1">
    <citation type="journal article" date="2021" name="Antonie Van Leeuwenhoek">
        <title>Draft genome and description of Waterburya agarophytonicola gen. nov. sp. nov. (Pleurocapsales, Cyanobacteria): a seaweed symbiont.</title>
        <authorList>
            <person name="Bonthond G."/>
            <person name="Shalygin S."/>
            <person name="Bayer T."/>
            <person name="Weinberger F."/>
        </authorList>
    </citation>
    <scope>NUCLEOTIDE SEQUENCE</scope>
    <source>
        <strain evidence="1">KI4</strain>
    </source>
</reference>